<feature type="region of interest" description="Disordered" evidence="1">
    <location>
        <begin position="313"/>
        <end position="350"/>
    </location>
</feature>
<feature type="domain" description="Zinc knuckle CX2CX4HX4C" evidence="4">
    <location>
        <begin position="181"/>
        <end position="224"/>
    </location>
</feature>
<reference evidence="5" key="1">
    <citation type="submission" date="2018-11" db="EMBL/GenBank/DDBJ databases">
        <authorList>
            <person name="Grassa J C."/>
        </authorList>
    </citation>
    <scope>NUCLEOTIDE SEQUENCE [LARGE SCALE GENOMIC DNA]</scope>
</reference>
<evidence type="ECO:0000313" key="5">
    <source>
        <dbReference type="EnsemblPlants" id="cds.evm.model.06.1463"/>
    </source>
</evidence>
<dbReference type="SUPFAM" id="SSF53098">
    <property type="entry name" value="Ribonuclease H-like"/>
    <property type="match status" value="1"/>
</dbReference>
<feature type="domain" description="Reverse transcriptase zinc-binding" evidence="3">
    <location>
        <begin position="1031"/>
        <end position="1124"/>
    </location>
</feature>
<dbReference type="InterPro" id="IPR036691">
    <property type="entry name" value="Endo/exonu/phosph_ase_sf"/>
</dbReference>
<protein>
    <recommendedName>
        <fullName evidence="7">CCHC-type domain-containing protein</fullName>
    </recommendedName>
</protein>
<dbReference type="Gene3D" id="3.60.10.10">
    <property type="entry name" value="Endonuclease/exonuclease/phosphatase"/>
    <property type="match status" value="1"/>
</dbReference>
<keyword evidence="6" id="KW-1185">Reference proteome</keyword>
<feature type="compositionally biased region" description="Low complexity" evidence="1">
    <location>
        <begin position="319"/>
        <end position="345"/>
    </location>
</feature>
<dbReference type="OMA" id="WATERGK"/>
<feature type="domain" description="RNase H type-1" evidence="2">
    <location>
        <begin position="1243"/>
        <end position="1365"/>
    </location>
</feature>
<dbReference type="Pfam" id="PF13966">
    <property type="entry name" value="zf-RVT"/>
    <property type="match status" value="1"/>
</dbReference>
<evidence type="ECO:0000259" key="2">
    <source>
        <dbReference type="Pfam" id="PF13456"/>
    </source>
</evidence>
<dbReference type="InterPro" id="IPR012337">
    <property type="entry name" value="RNaseH-like_sf"/>
</dbReference>
<dbReference type="InterPro" id="IPR052929">
    <property type="entry name" value="RNase_H-like_EbsB-rel"/>
</dbReference>
<dbReference type="InterPro" id="IPR025836">
    <property type="entry name" value="Zn_knuckle_CX2CX4HX4C"/>
</dbReference>
<dbReference type="Gramene" id="evm.model.06.1463">
    <property type="protein sequence ID" value="cds.evm.model.06.1463"/>
    <property type="gene ID" value="evm.TU.06.1463"/>
</dbReference>
<dbReference type="PANTHER" id="PTHR47074:SF11">
    <property type="entry name" value="REVERSE TRANSCRIPTASE-LIKE PROTEIN"/>
    <property type="match status" value="1"/>
</dbReference>
<dbReference type="Proteomes" id="UP000596661">
    <property type="component" value="Chromosome 6"/>
</dbReference>
<name>A0A803PUL2_CANSA</name>
<dbReference type="CDD" id="cd06222">
    <property type="entry name" value="RNase_H_like"/>
    <property type="match status" value="1"/>
</dbReference>
<reference evidence="5" key="2">
    <citation type="submission" date="2021-03" db="UniProtKB">
        <authorList>
            <consortium name="EnsemblPlants"/>
        </authorList>
    </citation>
    <scope>IDENTIFICATION</scope>
</reference>
<feature type="compositionally biased region" description="Polar residues" evidence="1">
    <location>
        <begin position="265"/>
        <end position="287"/>
    </location>
</feature>
<dbReference type="EnsemblPlants" id="evm.model.06.1463">
    <property type="protein sequence ID" value="cds.evm.model.06.1463"/>
    <property type="gene ID" value="evm.TU.06.1463"/>
</dbReference>
<dbReference type="InterPro" id="IPR002156">
    <property type="entry name" value="RNaseH_domain"/>
</dbReference>
<proteinExistence type="predicted"/>
<dbReference type="PANTHER" id="PTHR47074">
    <property type="entry name" value="BNAC02G40300D PROTEIN"/>
    <property type="match status" value="1"/>
</dbReference>
<evidence type="ECO:0000313" key="6">
    <source>
        <dbReference type="Proteomes" id="UP000596661"/>
    </source>
</evidence>
<dbReference type="GO" id="GO:0004523">
    <property type="term" value="F:RNA-DNA hybrid ribonuclease activity"/>
    <property type="evidence" value="ECO:0007669"/>
    <property type="project" value="InterPro"/>
</dbReference>
<dbReference type="GO" id="GO:0003676">
    <property type="term" value="F:nucleic acid binding"/>
    <property type="evidence" value="ECO:0007669"/>
    <property type="project" value="InterPro"/>
</dbReference>
<organism evidence="5 6">
    <name type="scientific">Cannabis sativa</name>
    <name type="common">Hemp</name>
    <name type="synonym">Marijuana</name>
    <dbReference type="NCBI Taxonomy" id="3483"/>
    <lineage>
        <taxon>Eukaryota</taxon>
        <taxon>Viridiplantae</taxon>
        <taxon>Streptophyta</taxon>
        <taxon>Embryophyta</taxon>
        <taxon>Tracheophyta</taxon>
        <taxon>Spermatophyta</taxon>
        <taxon>Magnoliopsida</taxon>
        <taxon>eudicotyledons</taxon>
        <taxon>Gunneridae</taxon>
        <taxon>Pentapetalae</taxon>
        <taxon>rosids</taxon>
        <taxon>fabids</taxon>
        <taxon>Rosales</taxon>
        <taxon>Cannabaceae</taxon>
        <taxon>Cannabis</taxon>
    </lineage>
</organism>
<dbReference type="EMBL" id="UZAU01000611">
    <property type="status" value="NOT_ANNOTATED_CDS"/>
    <property type="molecule type" value="Genomic_DNA"/>
</dbReference>
<evidence type="ECO:0000256" key="1">
    <source>
        <dbReference type="SAM" id="MobiDB-lite"/>
    </source>
</evidence>
<dbReference type="SUPFAM" id="SSF56219">
    <property type="entry name" value="DNase I-like"/>
    <property type="match status" value="1"/>
</dbReference>
<dbReference type="InterPro" id="IPR036397">
    <property type="entry name" value="RNaseH_sf"/>
</dbReference>
<accession>A0A803PUL2</accession>
<dbReference type="Gene3D" id="3.30.420.10">
    <property type="entry name" value="Ribonuclease H-like superfamily/Ribonuclease H"/>
    <property type="match status" value="1"/>
</dbReference>
<sequence>MDSLSNDIHSSLSLTDEERSVICIPEYNPPLPDHSTQPILLAKVLTHQNVYKQAFIDQMSGHWQGCYRVVITEYQEGDGLFHIKFGCEGNKRRVLTKEPWHFQNHLIVLRTPDALQNVSKDDLVFTPFWVQIYRLPFLSKSKLLAEALGNIIGEFLEVFDDSTNEGWGHFLRVRVNLCTNKPLLRGQMIRLPRIKDEFWVDFRYERLPEFCFECGRLGHPFERCVAFIERMDSGNDDDFQYGPWMKGEFSKNPFPLPLQNSHSHISPNFSHYQTPQSAFTPTTSSISPMPLSPATHSNILHSTISQPTDAPASFPCSFVSSQPSTTSTNQPSNSTPSPVSTPSNPKNKQPMVFSANLSQKHTPNTYDTNTTLNITCPSKPSYSQPHFSLCNSLHQQPITLSNTKSHPQSAASPGRTTHSESISDLSHIYMPKVHNQTFATYPPPLQTTQLHPNTTTSTLNVPLKHHPTIPSTIVSIGKENLPPTSTFKRQNDSLSMRKFLKRCRNTQGKLSDNSVSRVRQSLHFPNGLESPRSGLSGGLLLLWKDEVEITLLNMGSTFFDCYMMVENSPTVHLTCFYGAPEVNNRQASWTLFERLADVAPHLPWIVIGDFNEILSNSNKSGGALHCESQMDAFQKAIDKGCLHETLVEGDPFTWAKNRAATNTIKESIDWCFINNHWESFFECPQLHKDSTDPIAAVISNITTCAGQLQLWRDHKYGKMKKNIKKCQKQVEQLNNSSSHSSSHFDDLKQAESILDELLEQEEVYWQQRSRVDWLACGDRNTKYFHTKASARRTNNHIKFLFNNSGGKASSIADISTVVQDFYADLFTAGNIDECALAHTLDCIPTLVTNAHNDALLAPFTPAEVDSALKTMSLDKSPGIDGISAMFYQQHWSIVGDLVSHAVLNILNTGIFLTTLSWMQVWATPLSLTWQGIRWGRELLIKGLRWKIGEGRLIRSGFDPWIPRHTSFLPLTYSGPSNGVVANLITDERQWNATLLQQYFSPIDVDKILTLPLSYFPSRDKLIWHHHSSGNFTVQSAYHLATSLEDEDLSSTSTSTVAWWKLFWSLQVSQKVKIFPWRAIHDALPVATSLVRRKIITDSTCSICKQACESTGHALFSCKYAKAVWRSLGLSFNWSAAASMKNGDYVTHLSSMYNKTEMEQLFCTMWAIWIERNNIIHGKKARCAQNLAAFASVFLQNFRAAQQRSCAAIPVTTPATPALPHQPLPRLSASAAWHPPAAGTFKLNTDAAVDISTHKTGLGAVLRNANGHVKAALSMPMLDNLKSHEMEAKSLFYGLNWALQHHLPIDQIEMDALMVVNALKAPFNSNSEFSDLILDVLSLLSFFSNVRVSHVNRVANSAAHGLAKFALRVDETCTWLEIIPPPIYSIIVNESLFL</sequence>
<evidence type="ECO:0008006" key="7">
    <source>
        <dbReference type="Google" id="ProtNLM"/>
    </source>
</evidence>
<dbReference type="Pfam" id="PF14392">
    <property type="entry name" value="zf-CCHC_4"/>
    <property type="match status" value="1"/>
</dbReference>
<feature type="region of interest" description="Disordered" evidence="1">
    <location>
        <begin position="265"/>
        <end position="294"/>
    </location>
</feature>
<dbReference type="Pfam" id="PF13456">
    <property type="entry name" value="RVT_3"/>
    <property type="match status" value="1"/>
</dbReference>
<dbReference type="InterPro" id="IPR044730">
    <property type="entry name" value="RNase_H-like_dom_plant"/>
</dbReference>
<evidence type="ECO:0000259" key="4">
    <source>
        <dbReference type="Pfam" id="PF14392"/>
    </source>
</evidence>
<dbReference type="InterPro" id="IPR026960">
    <property type="entry name" value="RVT-Znf"/>
</dbReference>
<evidence type="ECO:0000259" key="3">
    <source>
        <dbReference type="Pfam" id="PF13966"/>
    </source>
</evidence>
<feature type="region of interest" description="Disordered" evidence="1">
    <location>
        <begin position="399"/>
        <end position="421"/>
    </location>
</feature>